<feature type="compositionally biased region" description="Basic and acidic residues" evidence="1">
    <location>
        <begin position="309"/>
        <end position="327"/>
    </location>
</feature>
<keyword evidence="3" id="KW-1185">Reference proteome</keyword>
<feature type="compositionally biased region" description="Acidic residues" evidence="1">
    <location>
        <begin position="80"/>
        <end position="101"/>
    </location>
</feature>
<feature type="compositionally biased region" description="Basic and acidic residues" evidence="1">
    <location>
        <begin position="183"/>
        <end position="194"/>
    </location>
</feature>
<dbReference type="RefSeq" id="WP_120047198.1">
    <property type="nucleotide sequence ID" value="NZ_RAHX01000001.1"/>
</dbReference>
<name>A0A419RRA1_9SPHN</name>
<organism evidence="2 3">
    <name type="scientific">Aurantiacibacter aquimixticola</name>
    <dbReference type="NCBI Taxonomy" id="1958945"/>
    <lineage>
        <taxon>Bacteria</taxon>
        <taxon>Pseudomonadati</taxon>
        <taxon>Pseudomonadota</taxon>
        <taxon>Alphaproteobacteria</taxon>
        <taxon>Sphingomonadales</taxon>
        <taxon>Erythrobacteraceae</taxon>
        <taxon>Aurantiacibacter</taxon>
    </lineage>
</organism>
<gene>
    <name evidence="2" type="ORF">D6201_02115</name>
</gene>
<protein>
    <submittedName>
        <fullName evidence="2">Uncharacterized protein</fullName>
    </submittedName>
</protein>
<proteinExistence type="predicted"/>
<evidence type="ECO:0000313" key="3">
    <source>
        <dbReference type="Proteomes" id="UP000285232"/>
    </source>
</evidence>
<dbReference type="OrthoDB" id="7408619at2"/>
<evidence type="ECO:0000313" key="2">
    <source>
        <dbReference type="EMBL" id="RJY08311.1"/>
    </source>
</evidence>
<dbReference type="EMBL" id="RAHX01000001">
    <property type="protein sequence ID" value="RJY08311.1"/>
    <property type="molecule type" value="Genomic_DNA"/>
</dbReference>
<reference evidence="2 3" key="1">
    <citation type="journal article" date="2017" name="Int. J. Syst. Evol. Microbiol.">
        <title>Erythrobacter aquimixticola sp. nov., isolated from the junction between the ocean and a freshwater spring.</title>
        <authorList>
            <person name="Park S."/>
            <person name="Jung Y.T."/>
            <person name="Choi S.J."/>
            <person name="Yoon J.H."/>
        </authorList>
    </citation>
    <scope>NUCLEOTIDE SEQUENCE [LARGE SCALE GENOMIC DNA]</scope>
    <source>
        <strain evidence="2 3">JSSK-14</strain>
    </source>
</reference>
<accession>A0A419RRA1</accession>
<sequence>MGTAASSALRDDTASAGLAYGSLTGLGAPRKLKKKPVLVLDPEELAQAHAMFHDASAEMLGEDVERAPRPATVLGLAPMLDDDPEDMGASDEVESDAEDDLPSPEAVLSLTHRKNAPPVDDTFAAEDESIFAPDLPEQAEIEDGLDLSTRIFPSLPLQPDASDESELPAEAEDVAPPETGDAAQRDASLEHVAEEPEADMSAFDDTTLPEPDALLSDYADLTPEEPKVDEDQEAPVEGRGTHAHTSDTAWVDPLDAALEDALSDEPQGPPPARFDELNPAKNYELPDEVFDLETWLADPEDADPQTPKQGERPARIDASDLADHQAEPETSPPIETADNRVDDIASPGEQDESDSDDARFTVAEDDAVDGYAFMRDPRSRRAAVASATPGQQSALRAKLLREKEEAEEAARAAEASGSILLKLWNWLRGLLSRDRD</sequence>
<feature type="compositionally biased region" description="Acidic residues" evidence="1">
    <location>
        <begin position="161"/>
        <end position="175"/>
    </location>
</feature>
<dbReference type="Proteomes" id="UP000285232">
    <property type="component" value="Unassembled WGS sequence"/>
</dbReference>
<dbReference type="AlphaFoldDB" id="A0A419RRA1"/>
<feature type="region of interest" description="Disordered" evidence="1">
    <location>
        <begin position="131"/>
        <end position="359"/>
    </location>
</feature>
<feature type="region of interest" description="Disordered" evidence="1">
    <location>
        <begin position="76"/>
        <end position="101"/>
    </location>
</feature>
<evidence type="ECO:0000256" key="1">
    <source>
        <dbReference type="SAM" id="MobiDB-lite"/>
    </source>
</evidence>
<comment type="caution">
    <text evidence="2">The sequence shown here is derived from an EMBL/GenBank/DDBJ whole genome shotgun (WGS) entry which is preliminary data.</text>
</comment>